<evidence type="ECO:0000256" key="7">
    <source>
        <dbReference type="SAM" id="MobiDB-lite"/>
    </source>
</evidence>
<protein>
    <recommendedName>
        <fullName evidence="6">37S ribosomal protein S25, mitochondrial</fullName>
    </recommendedName>
</protein>
<dbReference type="PANTHER" id="PTHR37799:SF1">
    <property type="entry name" value="SMALL RIBOSOMAL SUBUNIT PROTEIN MS23"/>
    <property type="match status" value="1"/>
</dbReference>
<keyword evidence="5 6" id="KW-0687">Ribonucleoprotein</keyword>
<keyword evidence="3 6" id="KW-0689">Ribosomal protein</keyword>
<comment type="subcellular location">
    <subcellularLocation>
        <location evidence="1 6">Mitochondrion</location>
    </subcellularLocation>
</comment>
<evidence type="ECO:0000256" key="4">
    <source>
        <dbReference type="ARBA" id="ARBA00023128"/>
    </source>
</evidence>
<keyword evidence="9" id="KW-1185">Reference proteome</keyword>
<evidence type="ECO:0000313" key="9">
    <source>
        <dbReference type="Proteomes" id="UP001172684"/>
    </source>
</evidence>
<feature type="compositionally biased region" description="Acidic residues" evidence="7">
    <location>
        <begin position="220"/>
        <end position="239"/>
    </location>
</feature>
<comment type="subunit">
    <text evidence="6">Component of the mitochondrial small ribosomal subunit.</text>
</comment>
<dbReference type="Pfam" id="PF13741">
    <property type="entry name" value="MRP-S25"/>
    <property type="match status" value="1"/>
</dbReference>
<evidence type="ECO:0000256" key="3">
    <source>
        <dbReference type="ARBA" id="ARBA00022980"/>
    </source>
</evidence>
<dbReference type="EMBL" id="JAPDRL010000032">
    <property type="protein sequence ID" value="KAJ9665150.1"/>
    <property type="molecule type" value="Genomic_DNA"/>
</dbReference>
<reference evidence="8" key="1">
    <citation type="submission" date="2022-10" db="EMBL/GenBank/DDBJ databases">
        <title>Culturing micro-colonial fungi from biological soil crusts in the Mojave desert and describing Neophaeococcomyces mojavensis, and introducing the new genera and species Taxawa tesnikishii.</title>
        <authorList>
            <person name="Kurbessoian T."/>
            <person name="Stajich J.E."/>
        </authorList>
    </citation>
    <scope>NUCLEOTIDE SEQUENCE</scope>
    <source>
        <strain evidence="8">TK_1</strain>
    </source>
</reference>
<dbReference type="CDD" id="cd23701">
    <property type="entry name" value="At1g26750"/>
    <property type="match status" value="1"/>
</dbReference>
<dbReference type="Proteomes" id="UP001172684">
    <property type="component" value="Unassembled WGS sequence"/>
</dbReference>
<evidence type="ECO:0000256" key="6">
    <source>
        <dbReference type="PIRNR" id="PIRNR029764"/>
    </source>
</evidence>
<evidence type="ECO:0000256" key="5">
    <source>
        <dbReference type="ARBA" id="ARBA00023274"/>
    </source>
</evidence>
<sequence>MGRYDFRPLRVHSAATQLLETQRLRAQPPWYDVVANIPPSQPLIRPLLNAAAQSKKGKKPSRMFQPMPIKYPEDQLRREFFSDHPWELARPRVVLEDDGKDGKRWDWSGIEQPGRALDGESVVQRQLYLMKNGGPEGHGMSKEAAYDKARKEFYAHRHQDEVERRVAREEALHVGAYFGKSALDIGMELEDKSYEDWKVWAKKEAMAAQIQSQGGSLATVDDEGAALDSEDPETEAALDEVEKSVPNNKKGQEARGGAAVHP</sequence>
<comment type="caution">
    <text evidence="8">The sequence shown here is derived from an EMBL/GenBank/DDBJ whole genome shotgun (WGS) entry which is preliminary data.</text>
</comment>
<feature type="region of interest" description="Disordered" evidence="7">
    <location>
        <begin position="213"/>
        <end position="262"/>
    </location>
</feature>
<evidence type="ECO:0000313" key="8">
    <source>
        <dbReference type="EMBL" id="KAJ9665150.1"/>
    </source>
</evidence>
<evidence type="ECO:0000256" key="1">
    <source>
        <dbReference type="ARBA" id="ARBA00004173"/>
    </source>
</evidence>
<keyword evidence="4 6" id="KW-0496">Mitochondrion</keyword>
<evidence type="ECO:0000256" key="2">
    <source>
        <dbReference type="ARBA" id="ARBA00009864"/>
    </source>
</evidence>
<dbReference type="InterPro" id="IPR016939">
    <property type="entry name" value="Ribosomal_mS23_fun"/>
</dbReference>
<comment type="similarity">
    <text evidence="2">Belongs to the mitochondrion-specific ribosomal protein mS23 family.</text>
</comment>
<organism evidence="8 9">
    <name type="scientific">Coniosporium apollinis</name>
    <dbReference type="NCBI Taxonomy" id="61459"/>
    <lineage>
        <taxon>Eukaryota</taxon>
        <taxon>Fungi</taxon>
        <taxon>Dikarya</taxon>
        <taxon>Ascomycota</taxon>
        <taxon>Pezizomycotina</taxon>
        <taxon>Dothideomycetes</taxon>
        <taxon>Dothideomycetes incertae sedis</taxon>
        <taxon>Coniosporium</taxon>
    </lineage>
</organism>
<accession>A0ABQ9NRX4</accession>
<dbReference type="InterPro" id="IPR059242">
    <property type="entry name" value="mS23_dom"/>
</dbReference>
<dbReference type="PANTHER" id="PTHR37799">
    <property type="entry name" value="37S RIBOSOMAL PROTEIN S25, MITOCHONDRIAL"/>
    <property type="match status" value="1"/>
</dbReference>
<gene>
    <name evidence="8" type="primary">RSM25</name>
    <name evidence="8" type="ORF">H2201_004811</name>
</gene>
<proteinExistence type="inferred from homology"/>
<name>A0ABQ9NRX4_9PEZI</name>
<dbReference type="PIRSF" id="PIRSF029764">
    <property type="entry name" value="RSM25"/>
    <property type="match status" value="1"/>
</dbReference>